<dbReference type="AlphaFoldDB" id="A0AAN8G678"/>
<reference evidence="2 3" key="1">
    <citation type="submission" date="2024-01" db="EMBL/GenBank/DDBJ databases">
        <title>The genome of the rayed Mediterranean limpet Patella caerulea (Linnaeus, 1758).</title>
        <authorList>
            <person name="Anh-Thu Weber A."/>
            <person name="Halstead-Nussloch G."/>
        </authorList>
    </citation>
    <scope>NUCLEOTIDE SEQUENCE [LARGE SCALE GENOMIC DNA]</scope>
    <source>
        <strain evidence="2">AATW-2023a</strain>
        <tissue evidence="2">Whole specimen</tissue>
    </source>
</reference>
<feature type="coiled-coil region" evidence="1">
    <location>
        <begin position="120"/>
        <end position="158"/>
    </location>
</feature>
<evidence type="ECO:0000313" key="3">
    <source>
        <dbReference type="Proteomes" id="UP001347796"/>
    </source>
</evidence>
<name>A0AAN8G678_PATCE</name>
<dbReference type="Gene3D" id="1.10.287.1490">
    <property type="match status" value="1"/>
</dbReference>
<dbReference type="Proteomes" id="UP001347796">
    <property type="component" value="Unassembled WGS sequence"/>
</dbReference>
<dbReference type="EMBL" id="JAZGQO010000015">
    <property type="protein sequence ID" value="KAK6168623.1"/>
    <property type="molecule type" value="Genomic_DNA"/>
</dbReference>
<feature type="coiled-coil region" evidence="1">
    <location>
        <begin position="461"/>
        <end position="495"/>
    </location>
</feature>
<protein>
    <submittedName>
        <fullName evidence="2">Uncharacterized protein</fullName>
    </submittedName>
</protein>
<evidence type="ECO:0000256" key="1">
    <source>
        <dbReference type="SAM" id="Coils"/>
    </source>
</evidence>
<gene>
    <name evidence="2" type="ORF">SNE40_019819</name>
</gene>
<evidence type="ECO:0000313" key="2">
    <source>
        <dbReference type="EMBL" id="KAK6168623.1"/>
    </source>
</evidence>
<sequence length="869" mass="100925">MEKYDTLVLEKWNISSKHEEEIDLFKTRLEETLNSNQKIEKALETMTSLKDNLLLEVSALEDALHQKDKAAKTLSESVSCLEQEKIIMMQNSQIKADELIFEKQEVLLLKEKTQTLEVSLDNTEKEKKCLVQNLQQAISELHEERESLQTEVRCSKEITKELDLQIVILTAEMDNKAISLEQFSSQTEIHLAEKKNLKNSLDISSLKEQHQTLFQEKQKMQDHFNKILEADQERIKTDEEKLITMEQQLIESLSKTTEYENNIETLNSNNLQLSSKKIALQQKLEILNDEFNKALMSKTAESELLQSTKQNLQHAKLRIDDLMKDILSKDMEIIDLKETLVSSQQTTAALQEQLDKSNETLKETLKMLDATESKLGDKLNKILQLNNIINLKNRELAEYTEAFEKSVIDHKSEIDVLIAKLTTTDAFLEKNTITYEEEIESLSQIINKMATESEFIHINERQKFEENITKIQDGNQKLQESLDDLQKHFDSLIEENGRKDVQIMLLSSQLEERQRIVAKLDEDKCMLSEELTEVKTYLEEGRQTTESLSIRIPQLSKSIEEARKQCKQQTPSLSGNEKNLASIHSELTQKEASIQEKCTIIEHKQIVINRLTEKLQSITDNKTKLSSELDIANELIIEKQKQFNEQTLLLNVAQQDFTKVHLDITKKQNPNDKNCKIINDMHITIGNLTGKLQTTKDDLITEVDEIRKKYQDLRELCDGIEDVKAGLKNYMKSLEADVDSLNSKLHEEKKLHNNKTTACEENQTTIHTQKKQISQKQKLFETLEEDVMKLSTIIKDNNNRNVQLQELLLKKTEELRELSKKYDDMEAEFRREIEELLINERTKNAILLSELDDVKEKNYSLLNKFSRWI</sequence>
<accession>A0AAN8G678</accession>
<organism evidence="2 3">
    <name type="scientific">Patella caerulea</name>
    <name type="common">Rayed Mediterranean limpet</name>
    <dbReference type="NCBI Taxonomy" id="87958"/>
    <lineage>
        <taxon>Eukaryota</taxon>
        <taxon>Metazoa</taxon>
        <taxon>Spiralia</taxon>
        <taxon>Lophotrochozoa</taxon>
        <taxon>Mollusca</taxon>
        <taxon>Gastropoda</taxon>
        <taxon>Patellogastropoda</taxon>
        <taxon>Patelloidea</taxon>
        <taxon>Patellidae</taxon>
        <taxon>Patella</taxon>
    </lineage>
</organism>
<feature type="coiled-coil region" evidence="1">
    <location>
        <begin position="601"/>
        <end position="628"/>
    </location>
</feature>
<feature type="coiled-coil region" evidence="1">
    <location>
        <begin position="203"/>
        <end position="325"/>
    </location>
</feature>
<proteinExistence type="predicted"/>
<feature type="coiled-coil region" evidence="1">
    <location>
        <begin position="696"/>
        <end position="835"/>
    </location>
</feature>
<comment type="caution">
    <text evidence="2">The sequence shown here is derived from an EMBL/GenBank/DDBJ whole genome shotgun (WGS) entry which is preliminary data.</text>
</comment>
<keyword evidence="1" id="KW-0175">Coiled coil</keyword>
<feature type="coiled-coil region" evidence="1">
    <location>
        <begin position="354"/>
        <end position="402"/>
    </location>
</feature>
<keyword evidence="3" id="KW-1185">Reference proteome</keyword>